<dbReference type="AlphaFoldDB" id="A0A4V3HDX2"/>
<feature type="compositionally biased region" description="Pro residues" evidence="1">
    <location>
        <begin position="182"/>
        <end position="194"/>
    </location>
</feature>
<feature type="compositionally biased region" description="Basic and acidic residues" evidence="1">
    <location>
        <begin position="167"/>
        <end position="181"/>
    </location>
</feature>
<dbReference type="Proteomes" id="UP000295509">
    <property type="component" value="Unassembled WGS sequence"/>
</dbReference>
<feature type="region of interest" description="Disordered" evidence="1">
    <location>
        <begin position="1"/>
        <end position="201"/>
    </location>
</feature>
<evidence type="ECO:0000313" key="3">
    <source>
        <dbReference type="Proteomes" id="UP000295509"/>
    </source>
</evidence>
<proteinExistence type="predicted"/>
<evidence type="ECO:0000313" key="2">
    <source>
        <dbReference type="EMBL" id="TDY42754.1"/>
    </source>
</evidence>
<name>A0A4V3HDX2_9BURK</name>
<keyword evidence="3" id="KW-1185">Reference proteome</keyword>
<evidence type="ECO:0000256" key="1">
    <source>
        <dbReference type="SAM" id="MobiDB-lite"/>
    </source>
</evidence>
<protein>
    <submittedName>
        <fullName evidence="2">Uncharacterized protein</fullName>
    </submittedName>
</protein>
<reference evidence="2 3" key="1">
    <citation type="submission" date="2019-03" db="EMBL/GenBank/DDBJ databases">
        <title>Genomic Encyclopedia of Type Strains, Phase III (KMG-III): the genomes of soil and plant-associated and newly described type strains.</title>
        <authorList>
            <person name="Whitman W."/>
        </authorList>
    </citation>
    <scope>NUCLEOTIDE SEQUENCE [LARGE SCALE GENOMIC DNA]</scope>
    <source>
        <strain evidence="2 3">LMG 29544</strain>
    </source>
</reference>
<organism evidence="2 3">
    <name type="scientific">Paraburkholderia rhizosphaerae</name>
    <dbReference type="NCBI Taxonomy" id="480658"/>
    <lineage>
        <taxon>Bacteria</taxon>
        <taxon>Pseudomonadati</taxon>
        <taxon>Pseudomonadota</taxon>
        <taxon>Betaproteobacteria</taxon>
        <taxon>Burkholderiales</taxon>
        <taxon>Burkholderiaceae</taxon>
        <taxon>Paraburkholderia</taxon>
    </lineage>
</organism>
<feature type="compositionally biased region" description="Polar residues" evidence="1">
    <location>
        <begin position="38"/>
        <end position="52"/>
    </location>
</feature>
<sequence length="247" mass="27250">MGHAPAPPASMRADSAIHSPSPSKAWQPGDIQHLLNGLHSTSMTRPTSPDDVQSSTHSSHSQTHDGNTYVETPASSRSQSRQSLSLLDHFPDPAEDPGMTRSPSPHNSERPSQRRHATHPTHVSFDEAFGIEDTDPPADHKTGKGAPDPDYPPQLELPAYPGGAHGLDSEKGKLPPHDPIHDSPPPYPPPPYSPPSHSQQGSIEELHDLQRRMHLLEQFRSVMLNMFAGVLQFWKELAQKYYELSRH</sequence>
<comment type="caution">
    <text evidence="2">The sequence shown here is derived from an EMBL/GenBank/DDBJ whole genome shotgun (WGS) entry which is preliminary data.</text>
</comment>
<dbReference type="EMBL" id="SORE01000020">
    <property type="protein sequence ID" value="TDY42754.1"/>
    <property type="molecule type" value="Genomic_DNA"/>
</dbReference>
<gene>
    <name evidence="2" type="ORF">BX592_120118</name>
</gene>
<feature type="compositionally biased region" description="Low complexity" evidence="1">
    <location>
        <begin position="75"/>
        <end position="87"/>
    </location>
</feature>
<feature type="compositionally biased region" description="Polar residues" evidence="1">
    <location>
        <begin position="65"/>
        <end position="74"/>
    </location>
</feature>
<accession>A0A4V3HDX2</accession>